<dbReference type="PROSITE" id="PS50937">
    <property type="entry name" value="HTH_MERR_2"/>
    <property type="match status" value="1"/>
</dbReference>
<feature type="domain" description="HTH merR-type" evidence="9">
    <location>
        <begin position="1"/>
        <end position="69"/>
    </location>
</feature>
<accession>A0ABY2FNI4</accession>
<evidence type="ECO:0000256" key="8">
    <source>
        <dbReference type="SAM" id="Coils"/>
    </source>
</evidence>
<dbReference type="EMBL" id="SODU01000001">
    <property type="protein sequence ID" value="TDW94497.1"/>
    <property type="molecule type" value="Genomic_DNA"/>
</dbReference>
<reference evidence="10 11" key="1">
    <citation type="submission" date="2019-03" db="EMBL/GenBank/DDBJ databases">
        <title>Genomic Encyclopedia of Type Strains, Phase III (KMG-III): the genomes of soil and plant-associated and newly described type strains.</title>
        <authorList>
            <person name="Whitman W."/>
        </authorList>
    </citation>
    <scope>NUCLEOTIDE SEQUENCE [LARGE SCALE GENOMIC DNA]</scope>
    <source>
        <strain evidence="10 11">VKMAc-2574</strain>
    </source>
</reference>
<dbReference type="Pfam" id="PF00376">
    <property type="entry name" value="MerR"/>
    <property type="match status" value="1"/>
</dbReference>
<evidence type="ECO:0000256" key="7">
    <source>
        <dbReference type="ARBA" id="ARBA00024874"/>
    </source>
</evidence>
<name>A0ABY2FNI4_9ACTN</name>
<sequence>MRTSELAGQAGVNTETLRYYERRGLLTQPPRTPDGYRDYPPTAVELLRFIKRAQELGFTLGEVEELLHLDTGGPDSCDAARALAEHRRADLERRIRDLQRMHDSLADLVATCDLPRADRNCALLDAIGHRQETS</sequence>
<gene>
    <name evidence="10" type="ORF">EV137_1810</name>
</gene>
<keyword evidence="5" id="KW-0238">DNA-binding</keyword>
<proteinExistence type="predicted"/>
<comment type="caution">
    <text evidence="10">The sequence shown here is derived from an EMBL/GenBank/DDBJ whole genome shotgun (WGS) entry which is preliminary data.</text>
</comment>
<dbReference type="Gene3D" id="1.10.1660.10">
    <property type="match status" value="1"/>
</dbReference>
<dbReference type="InterPro" id="IPR011794">
    <property type="entry name" value="MerR"/>
</dbReference>
<dbReference type="PANTHER" id="PTHR30204:SF94">
    <property type="entry name" value="HEAVY METAL-DEPENDENT TRANSCRIPTIONAL REGULATOR HI_0293-RELATED"/>
    <property type="match status" value="1"/>
</dbReference>
<dbReference type="InterPro" id="IPR015358">
    <property type="entry name" value="Tscrpt_reg_MerR_DNA-bd"/>
</dbReference>
<dbReference type="InterPro" id="IPR009061">
    <property type="entry name" value="DNA-bd_dom_put_sf"/>
</dbReference>
<protein>
    <recommendedName>
        <fullName evidence="1">Mercuric resistance operon regulatory protein</fullName>
    </recommendedName>
</protein>
<keyword evidence="6" id="KW-0804">Transcription</keyword>
<evidence type="ECO:0000259" key="9">
    <source>
        <dbReference type="PROSITE" id="PS50937"/>
    </source>
</evidence>
<dbReference type="Pfam" id="PF09278">
    <property type="entry name" value="MerR-DNA-bind"/>
    <property type="match status" value="1"/>
</dbReference>
<dbReference type="Proteomes" id="UP000295060">
    <property type="component" value="Unassembled WGS sequence"/>
</dbReference>
<comment type="function">
    <text evidence="7">Mediates the mercuric-dependent induction of mercury resistance operon. In the absence of mercury MerR represses transcription by binding tightly to the mer operator region; when mercury is present the dimeric complex binds a single ion and becomes a potent transcriptional activator, while remaining bound to the mer site.</text>
</comment>
<evidence type="ECO:0000256" key="5">
    <source>
        <dbReference type="ARBA" id="ARBA00023125"/>
    </source>
</evidence>
<evidence type="ECO:0000256" key="6">
    <source>
        <dbReference type="ARBA" id="ARBA00023163"/>
    </source>
</evidence>
<keyword evidence="4" id="KW-0805">Transcription regulation</keyword>
<evidence type="ECO:0000256" key="3">
    <source>
        <dbReference type="ARBA" id="ARBA00022914"/>
    </source>
</evidence>
<keyword evidence="2" id="KW-0475">Mercuric resistance</keyword>
<dbReference type="RefSeq" id="WP_134127753.1">
    <property type="nucleotide sequence ID" value="NZ_SODU01000001.1"/>
</dbReference>
<evidence type="ECO:0000313" key="10">
    <source>
        <dbReference type="EMBL" id="TDW94497.1"/>
    </source>
</evidence>
<dbReference type="SUPFAM" id="SSF46955">
    <property type="entry name" value="Putative DNA-binding domain"/>
    <property type="match status" value="1"/>
</dbReference>
<evidence type="ECO:0000256" key="4">
    <source>
        <dbReference type="ARBA" id="ARBA00023015"/>
    </source>
</evidence>
<dbReference type="InterPro" id="IPR000551">
    <property type="entry name" value="MerR-type_HTH_dom"/>
</dbReference>
<organism evidence="10 11">
    <name type="scientific">Kribbella pratensis</name>
    <dbReference type="NCBI Taxonomy" id="2512112"/>
    <lineage>
        <taxon>Bacteria</taxon>
        <taxon>Bacillati</taxon>
        <taxon>Actinomycetota</taxon>
        <taxon>Actinomycetes</taxon>
        <taxon>Propionibacteriales</taxon>
        <taxon>Kribbellaceae</taxon>
        <taxon>Kribbella</taxon>
    </lineage>
</organism>
<keyword evidence="11" id="KW-1185">Reference proteome</keyword>
<keyword evidence="8" id="KW-0175">Coiled coil</keyword>
<dbReference type="CDD" id="cd04783">
    <property type="entry name" value="HTH_MerR1"/>
    <property type="match status" value="1"/>
</dbReference>
<keyword evidence="3" id="KW-0476">Mercury</keyword>
<feature type="coiled-coil region" evidence="8">
    <location>
        <begin position="81"/>
        <end position="108"/>
    </location>
</feature>
<dbReference type="PANTHER" id="PTHR30204">
    <property type="entry name" value="REDOX-CYCLING DRUG-SENSING TRANSCRIPTIONAL ACTIVATOR SOXR"/>
    <property type="match status" value="1"/>
</dbReference>
<dbReference type="SMART" id="SM00422">
    <property type="entry name" value="HTH_MERR"/>
    <property type="match status" value="1"/>
</dbReference>
<evidence type="ECO:0000313" key="11">
    <source>
        <dbReference type="Proteomes" id="UP000295060"/>
    </source>
</evidence>
<dbReference type="InterPro" id="IPR047057">
    <property type="entry name" value="MerR_fam"/>
</dbReference>
<evidence type="ECO:0000256" key="1">
    <source>
        <dbReference type="ARBA" id="ARBA00017146"/>
    </source>
</evidence>
<evidence type="ECO:0000256" key="2">
    <source>
        <dbReference type="ARBA" id="ARBA00022466"/>
    </source>
</evidence>
<dbReference type="PROSITE" id="PS00552">
    <property type="entry name" value="HTH_MERR_1"/>
    <property type="match status" value="1"/>
</dbReference>
<dbReference type="PRINTS" id="PR00040">
    <property type="entry name" value="HTHMERR"/>
</dbReference>